<dbReference type="Proteomes" id="UP000072083">
    <property type="component" value="Unassembled WGS sequence"/>
</dbReference>
<proteinExistence type="predicted"/>
<dbReference type="RefSeq" id="WP_044682759.1">
    <property type="nucleotide sequence ID" value="NZ_CEEJ01000125.1"/>
</dbReference>
<dbReference type="EMBL" id="FIIB01000036">
    <property type="protein sequence ID" value="CYV91898.1"/>
    <property type="molecule type" value="Genomic_DNA"/>
</dbReference>
<dbReference type="Proteomes" id="UP000074356">
    <property type="component" value="Unassembled WGS sequence"/>
</dbReference>
<evidence type="ECO:0000313" key="3">
    <source>
        <dbReference type="Proteomes" id="UP000072083"/>
    </source>
</evidence>
<sequence>MSEIIEILELSDLDEYFIKVRVNGLILDAMISSAPYVIEVGKKYRGNFSYTNFNNYETEQSESSCKQLLHMKNYSYKAIGLLVSDGHADVGIHITSEFLEDTPDLIGQYVAFVIDRLELSFD</sequence>
<dbReference type="EMBL" id="FIGZ01000003">
    <property type="protein sequence ID" value="CYU62133.1"/>
    <property type="molecule type" value="Genomic_DNA"/>
</dbReference>
<evidence type="ECO:0000313" key="4">
    <source>
        <dbReference type="Proteomes" id="UP000074356"/>
    </source>
</evidence>
<evidence type="ECO:0000313" key="2">
    <source>
        <dbReference type="EMBL" id="CYV91898.1"/>
    </source>
</evidence>
<dbReference type="AlphaFoldDB" id="A0A0Z8XWY0"/>
<protein>
    <submittedName>
        <fullName evidence="1">Uncharacterized protein</fullName>
    </submittedName>
</protein>
<evidence type="ECO:0000313" key="1">
    <source>
        <dbReference type="EMBL" id="CYU62133.1"/>
    </source>
</evidence>
<reference evidence="3 4" key="1">
    <citation type="submission" date="2016-02" db="EMBL/GenBank/DDBJ databases">
        <authorList>
            <consortium name="Pathogen Informatics"/>
        </authorList>
    </citation>
    <scope>NUCLEOTIDE SEQUENCE [LARGE SCALE GENOMIC DNA]</scope>
    <source>
        <strain evidence="1 3">LSS44</strain>
        <strain evidence="2 4">LSS78</strain>
    </source>
</reference>
<name>A0A0Z8XWY0_STRSU</name>
<gene>
    <name evidence="1" type="ORF">ERS132406_00414</name>
    <name evidence="2" type="ORF">ERS132440_02135</name>
</gene>
<organism evidence="1 3">
    <name type="scientific">Streptococcus suis</name>
    <dbReference type="NCBI Taxonomy" id="1307"/>
    <lineage>
        <taxon>Bacteria</taxon>
        <taxon>Bacillati</taxon>
        <taxon>Bacillota</taxon>
        <taxon>Bacilli</taxon>
        <taxon>Lactobacillales</taxon>
        <taxon>Streptococcaceae</taxon>
        <taxon>Streptococcus</taxon>
    </lineage>
</organism>
<accession>A0A0Z8XWY0</accession>